<feature type="domain" description="Pyrrolo-quinoline quinone repeat" evidence="1">
    <location>
        <begin position="111"/>
        <end position="347"/>
    </location>
</feature>
<dbReference type="InterPro" id="IPR011047">
    <property type="entry name" value="Quinoprotein_ADH-like_sf"/>
</dbReference>
<name>A0A916VRA5_9RHOB</name>
<evidence type="ECO:0000313" key="3">
    <source>
        <dbReference type="Proteomes" id="UP000628017"/>
    </source>
</evidence>
<dbReference type="InterPro" id="IPR015943">
    <property type="entry name" value="WD40/YVTN_repeat-like_dom_sf"/>
</dbReference>
<gene>
    <name evidence="2" type="ORF">GCM10011498_22930</name>
</gene>
<evidence type="ECO:0000259" key="1">
    <source>
        <dbReference type="Pfam" id="PF13360"/>
    </source>
</evidence>
<dbReference type="SMART" id="SM00564">
    <property type="entry name" value="PQQ"/>
    <property type="match status" value="6"/>
</dbReference>
<dbReference type="Gene3D" id="2.130.10.10">
    <property type="entry name" value="YVTN repeat-like/Quinoprotein amine dehydrogenase"/>
    <property type="match status" value="1"/>
</dbReference>
<comment type="caution">
    <text evidence="2">The sequence shown here is derived from an EMBL/GenBank/DDBJ whole genome shotgun (WGS) entry which is preliminary data.</text>
</comment>
<dbReference type="Proteomes" id="UP000628017">
    <property type="component" value="Unassembled WGS sequence"/>
</dbReference>
<dbReference type="PANTHER" id="PTHR34512:SF30">
    <property type="entry name" value="OUTER MEMBRANE PROTEIN ASSEMBLY FACTOR BAMB"/>
    <property type="match status" value="1"/>
</dbReference>
<reference evidence="2" key="2">
    <citation type="submission" date="2020-09" db="EMBL/GenBank/DDBJ databases">
        <authorList>
            <person name="Sun Q."/>
            <person name="Zhou Y."/>
        </authorList>
    </citation>
    <scope>NUCLEOTIDE SEQUENCE</scope>
    <source>
        <strain evidence="2">CGMCC 1.15880</strain>
    </source>
</reference>
<keyword evidence="3" id="KW-1185">Reference proteome</keyword>
<evidence type="ECO:0000313" key="2">
    <source>
        <dbReference type="EMBL" id="GGA21632.1"/>
    </source>
</evidence>
<dbReference type="SUPFAM" id="SSF50998">
    <property type="entry name" value="Quinoprotein alcohol dehydrogenase-like"/>
    <property type="match status" value="1"/>
</dbReference>
<proteinExistence type="predicted"/>
<organism evidence="2 3">
    <name type="scientific">Neptunicoccus cionae</name>
    <dbReference type="NCBI Taxonomy" id="2035344"/>
    <lineage>
        <taxon>Bacteria</taxon>
        <taxon>Pseudomonadati</taxon>
        <taxon>Pseudomonadota</taxon>
        <taxon>Alphaproteobacteria</taxon>
        <taxon>Rhodobacterales</taxon>
        <taxon>Paracoccaceae</taxon>
        <taxon>Neptunicoccus</taxon>
    </lineage>
</organism>
<dbReference type="AlphaFoldDB" id="A0A916VRA5"/>
<protein>
    <submittedName>
        <fullName evidence="2">Pyrrolo-quinoline quinone</fullName>
    </submittedName>
</protein>
<dbReference type="EMBL" id="BMKA01000003">
    <property type="protein sequence ID" value="GGA21632.1"/>
    <property type="molecule type" value="Genomic_DNA"/>
</dbReference>
<sequence length="430" mass="44753">MSLLLGTALVACSQQEPPLPGERLDLREPFLPEGAQVEPTRVDKLALRAPAVNAEWTHRNGSAQHLIRHPALGRSLSRVWSVGIGAGNSRKNAITASPVIGGGRVYSIDSDGSLRAFSLTGQSVWTRDLTPPNEKKGEVSGGGVVYANGVLAITTGHGEVILADATTGNIRWRHQMNGAISSDPLIVGDVVVAVARNNVAIGLNISNGRLLWQQLSPGDTSGIAGAGAPAAAGKLAVLPFASGEIVGAVTSNGLRAWSTTVTGSNKGQARNLVSDISGDPVIDGTTLYVANQSGRLAALDRRSGDRLWTAKDGSYSPVWPAGGAVFMITDSFAVKRLNASDGSEVWSAELPNFKAERDRRKKATYAYFGPVLAGGQLWVAGSDGLLRSYNPADGTLTGTVDIPGGAASQPAIAGGKFYIFSANGQLHAYQ</sequence>
<reference evidence="2" key="1">
    <citation type="journal article" date="2014" name="Int. J. Syst. Evol. Microbiol.">
        <title>Complete genome sequence of Corynebacterium casei LMG S-19264T (=DSM 44701T), isolated from a smear-ripened cheese.</title>
        <authorList>
            <consortium name="US DOE Joint Genome Institute (JGI-PGF)"/>
            <person name="Walter F."/>
            <person name="Albersmeier A."/>
            <person name="Kalinowski J."/>
            <person name="Ruckert C."/>
        </authorList>
    </citation>
    <scope>NUCLEOTIDE SEQUENCE</scope>
    <source>
        <strain evidence="2">CGMCC 1.15880</strain>
    </source>
</reference>
<accession>A0A916VRA5</accession>
<dbReference type="InterPro" id="IPR002372">
    <property type="entry name" value="PQQ_rpt_dom"/>
</dbReference>
<dbReference type="RefSeq" id="WP_188675192.1">
    <property type="nucleotide sequence ID" value="NZ_BMKA01000003.1"/>
</dbReference>
<dbReference type="PANTHER" id="PTHR34512">
    <property type="entry name" value="CELL SURFACE PROTEIN"/>
    <property type="match status" value="1"/>
</dbReference>
<dbReference type="InterPro" id="IPR018391">
    <property type="entry name" value="PQQ_b-propeller_rpt"/>
</dbReference>
<dbReference type="Pfam" id="PF13360">
    <property type="entry name" value="PQQ_2"/>
    <property type="match status" value="1"/>
</dbReference>